<accession>A0A8J2VYR7</accession>
<dbReference type="EMBL" id="CAKASE010000045">
    <property type="protein sequence ID" value="CAG9560110.1"/>
    <property type="molecule type" value="Genomic_DNA"/>
</dbReference>
<dbReference type="Proteomes" id="UP000789524">
    <property type="component" value="Unassembled WGS sequence"/>
</dbReference>
<comment type="caution">
    <text evidence="1">The sequence shown here is derived from an EMBL/GenBank/DDBJ whole genome shotgun (WGS) entry which is preliminary data.</text>
</comment>
<protein>
    <submittedName>
        <fullName evidence="1">(African queen) hypothetical protein</fullName>
    </submittedName>
</protein>
<dbReference type="AlphaFoldDB" id="A0A8J2VYR7"/>
<evidence type="ECO:0000313" key="2">
    <source>
        <dbReference type="Proteomes" id="UP000789524"/>
    </source>
</evidence>
<name>A0A8J2VYR7_9NEOP</name>
<sequence length="85" mass="9358">MYVYSQWIAAARVLVVCRGSLWCLHRQSKLSAVVNRDAIDGDTCNPVQLRKTILGQFNVTSSGGRHTTIVVTPREALHSSQTGKC</sequence>
<evidence type="ECO:0000313" key="1">
    <source>
        <dbReference type="EMBL" id="CAG9560110.1"/>
    </source>
</evidence>
<keyword evidence="2" id="KW-1185">Reference proteome</keyword>
<proteinExistence type="predicted"/>
<organism evidence="1 2">
    <name type="scientific">Danaus chrysippus</name>
    <name type="common">African queen</name>
    <dbReference type="NCBI Taxonomy" id="151541"/>
    <lineage>
        <taxon>Eukaryota</taxon>
        <taxon>Metazoa</taxon>
        <taxon>Ecdysozoa</taxon>
        <taxon>Arthropoda</taxon>
        <taxon>Hexapoda</taxon>
        <taxon>Insecta</taxon>
        <taxon>Pterygota</taxon>
        <taxon>Neoptera</taxon>
        <taxon>Endopterygota</taxon>
        <taxon>Lepidoptera</taxon>
        <taxon>Glossata</taxon>
        <taxon>Ditrysia</taxon>
        <taxon>Papilionoidea</taxon>
        <taxon>Nymphalidae</taxon>
        <taxon>Danainae</taxon>
        <taxon>Danaini</taxon>
        <taxon>Danaina</taxon>
        <taxon>Danaus</taxon>
        <taxon>Anosia</taxon>
    </lineage>
</organism>
<gene>
    <name evidence="1" type="ORF">DCHRY22_LOCUS1830</name>
</gene>
<reference evidence="1" key="1">
    <citation type="submission" date="2021-09" db="EMBL/GenBank/DDBJ databases">
        <authorList>
            <person name="Martin H S."/>
        </authorList>
    </citation>
    <scope>NUCLEOTIDE SEQUENCE</scope>
</reference>